<accession>A0ABS7QJ58</accession>
<feature type="non-terminal residue" evidence="2">
    <location>
        <position position="1"/>
    </location>
</feature>
<dbReference type="InterPro" id="IPR008538">
    <property type="entry name" value="Uma2"/>
</dbReference>
<dbReference type="Gene3D" id="3.90.1570.10">
    <property type="entry name" value="tt1808, chain A"/>
    <property type="match status" value="1"/>
</dbReference>
<dbReference type="InterPro" id="IPR011335">
    <property type="entry name" value="Restrct_endonuc-II-like"/>
</dbReference>
<dbReference type="CDD" id="cd06260">
    <property type="entry name" value="DUF820-like"/>
    <property type="match status" value="1"/>
</dbReference>
<evidence type="ECO:0000259" key="1">
    <source>
        <dbReference type="Pfam" id="PF05685"/>
    </source>
</evidence>
<gene>
    <name evidence="2" type="ORF">K7862_37100</name>
</gene>
<evidence type="ECO:0000313" key="2">
    <source>
        <dbReference type="EMBL" id="MBY8883211.1"/>
    </source>
</evidence>
<dbReference type="InterPro" id="IPR012296">
    <property type="entry name" value="Nuclease_put_TT1808"/>
</dbReference>
<evidence type="ECO:0000313" key="3">
    <source>
        <dbReference type="Proteomes" id="UP000778578"/>
    </source>
</evidence>
<comment type="caution">
    <text evidence="2">The sequence shown here is derived from an EMBL/GenBank/DDBJ whole genome shotgun (WGS) entry which is preliminary data.</text>
</comment>
<keyword evidence="3" id="KW-1185">Reference proteome</keyword>
<proteinExistence type="predicted"/>
<feature type="domain" description="Putative restriction endonuclease" evidence="1">
    <location>
        <begin position="14"/>
        <end position="141"/>
    </location>
</feature>
<protein>
    <submittedName>
        <fullName evidence="2">Uma2 family endonuclease</fullName>
    </submittedName>
</protein>
<dbReference type="Pfam" id="PF05685">
    <property type="entry name" value="Uma2"/>
    <property type="match status" value="1"/>
</dbReference>
<dbReference type="PANTHER" id="PTHR35400">
    <property type="entry name" value="SLR1083 PROTEIN"/>
    <property type="match status" value="1"/>
</dbReference>
<dbReference type="EMBL" id="JAINZZ010000153">
    <property type="protein sequence ID" value="MBY8883211.1"/>
    <property type="molecule type" value="Genomic_DNA"/>
</dbReference>
<dbReference type="SUPFAM" id="SSF52980">
    <property type="entry name" value="Restriction endonuclease-like"/>
    <property type="match status" value="1"/>
</dbReference>
<dbReference type="PANTHER" id="PTHR35400:SF3">
    <property type="entry name" value="SLL1072 PROTEIN"/>
    <property type="match status" value="1"/>
</dbReference>
<dbReference type="Proteomes" id="UP000778578">
    <property type="component" value="Unassembled WGS sequence"/>
</dbReference>
<dbReference type="RefSeq" id="WP_222970216.1">
    <property type="nucleotide sequence ID" value="NZ_JAINZZ010000153.1"/>
</dbReference>
<reference evidence="2 3" key="1">
    <citation type="submission" date="2021-08" db="EMBL/GenBank/DDBJ databases">
        <title>WGS of actinomycetes from Thailand.</title>
        <authorList>
            <person name="Thawai C."/>
        </authorList>
    </citation>
    <scope>NUCLEOTIDE SEQUENCE [LARGE SCALE GENOMIC DNA]</scope>
    <source>
        <strain evidence="2 3">PLK6-54</strain>
    </source>
</reference>
<organism evidence="2 3">
    <name type="scientific">Actinacidiphila acidipaludis</name>
    <dbReference type="NCBI Taxonomy" id="2873382"/>
    <lineage>
        <taxon>Bacteria</taxon>
        <taxon>Bacillati</taxon>
        <taxon>Actinomycetota</taxon>
        <taxon>Actinomycetes</taxon>
        <taxon>Kitasatosporales</taxon>
        <taxon>Streptomycetaceae</taxon>
        <taxon>Actinacidiphila</taxon>
    </lineage>
</organism>
<keyword evidence="2" id="KW-0255">Endonuclease</keyword>
<sequence length="149" mass="16626">SFHTLAMFLLEAGLRSHTPAHLRVRREMTVVVDTNSRPEPDLVVIRREAVSATGHTETGYRAEDVVLAVEVVSPESAARDRKRKPLLYAAAGIPHFWLVEPLDSGRPAIHTYELDRVGAKYELTGIHHDRLKLPAPFTIDIDLAAIDDM</sequence>
<name>A0ABS7QJ58_9ACTN</name>
<keyword evidence="2" id="KW-0540">Nuclease</keyword>
<dbReference type="GO" id="GO:0004519">
    <property type="term" value="F:endonuclease activity"/>
    <property type="evidence" value="ECO:0007669"/>
    <property type="project" value="UniProtKB-KW"/>
</dbReference>
<keyword evidence="2" id="KW-0378">Hydrolase</keyword>